<dbReference type="Gene3D" id="1.20.141.10">
    <property type="entry name" value="Chitosanase, subunit A, domain 1"/>
    <property type="match status" value="1"/>
</dbReference>
<sequence>GYSNDPADPGGETMFGITARVARACGYQGSMQDLPLDTAKQIAKTEYWDRYQCDQFDPHIGFQLFDAAYNGGPAAKWLQMAAGVTVDGIIGAQTVAAIRALDPAKVILRFDAYRLQYLDSLATWPSFERLAPTLAAVLGTPLLGGAVAGLEAVFGITPAAGATVDDRANIIAQAIEGASPETLAAIHKADQDYAAKMADLGFKDKEALAQLSYQTQKLAVDDVTNAREIAKNNATVYNLALCILVTFGIVMGGVLWGSYALLTGGLPLKEVPVVAAVSGLVGSVVGYAAANAQTVINFLYGGSIGSSRNIDAMTTAIKKIGGAS</sequence>
<evidence type="ECO:0000256" key="1">
    <source>
        <dbReference type="SAM" id="Phobius"/>
    </source>
</evidence>
<evidence type="ECO:0000313" key="3">
    <source>
        <dbReference type="EMBL" id="KAG0292062.1"/>
    </source>
</evidence>
<keyword evidence="1" id="KW-1133">Transmembrane helix</keyword>
<dbReference type="EMBL" id="JAAAIM010000213">
    <property type="protein sequence ID" value="KAG0292062.1"/>
    <property type="molecule type" value="Genomic_DNA"/>
</dbReference>
<keyword evidence="4" id="KW-1185">Reference proteome</keyword>
<keyword evidence="1" id="KW-0812">Transmembrane</keyword>
<dbReference type="InterPro" id="IPR023346">
    <property type="entry name" value="Lysozyme-like_dom_sf"/>
</dbReference>
<dbReference type="CDD" id="cd13926">
    <property type="entry name" value="N-acetylmuramidase_GH108"/>
    <property type="match status" value="1"/>
</dbReference>
<evidence type="ECO:0000259" key="2">
    <source>
        <dbReference type="Pfam" id="PF05838"/>
    </source>
</evidence>
<comment type="caution">
    <text evidence="3">The sequence shown here is derived from an EMBL/GenBank/DDBJ whole genome shotgun (WGS) entry which is preliminary data.</text>
</comment>
<dbReference type="InterPro" id="IPR008565">
    <property type="entry name" value="TtsA-like_GH18_dom"/>
</dbReference>
<gene>
    <name evidence="3" type="ORF">BGZ96_004593</name>
</gene>
<evidence type="ECO:0000313" key="4">
    <source>
        <dbReference type="Proteomes" id="UP001194696"/>
    </source>
</evidence>
<name>A0ABQ7K6S6_9FUNG</name>
<keyword evidence="1" id="KW-0472">Membrane</keyword>
<feature type="transmembrane region" description="Helical" evidence="1">
    <location>
        <begin position="236"/>
        <end position="259"/>
    </location>
</feature>
<proteinExistence type="predicted"/>
<dbReference type="Proteomes" id="UP001194696">
    <property type="component" value="Unassembled WGS sequence"/>
</dbReference>
<dbReference type="SUPFAM" id="SSF53955">
    <property type="entry name" value="Lysozyme-like"/>
    <property type="match status" value="1"/>
</dbReference>
<feature type="transmembrane region" description="Helical" evidence="1">
    <location>
        <begin position="271"/>
        <end position="290"/>
    </location>
</feature>
<accession>A0ABQ7K6S6</accession>
<reference evidence="3 4" key="1">
    <citation type="journal article" date="2020" name="Fungal Divers.">
        <title>Resolving the Mortierellaceae phylogeny through synthesis of multi-gene phylogenetics and phylogenomics.</title>
        <authorList>
            <person name="Vandepol N."/>
            <person name="Liber J."/>
            <person name="Desiro A."/>
            <person name="Na H."/>
            <person name="Kennedy M."/>
            <person name="Barry K."/>
            <person name="Grigoriev I.V."/>
            <person name="Miller A.N."/>
            <person name="O'Donnell K."/>
            <person name="Stajich J.E."/>
            <person name="Bonito G."/>
        </authorList>
    </citation>
    <scope>NUCLEOTIDE SEQUENCE [LARGE SCALE GENOMIC DNA]</scope>
    <source>
        <strain evidence="3 4">AD045</strain>
    </source>
</reference>
<feature type="non-terminal residue" evidence="3">
    <location>
        <position position="1"/>
    </location>
</feature>
<dbReference type="Pfam" id="PF05838">
    <property type="entry name" value="Glyco_hydro_108"/>
    <property type="match status" value="1"/>
</dbReference>
<organism evidence="3 4">
    <name type="scientific">Linnemannia gamsii</name>
    <dbReference type="NCBI Taxonomy" id="64522"/>
    <lineage>
        <taxon>Eukaryota</taxon>
        <taxon>Fungi</taxon>
        <taxon>Fungi incertae sedis</taxon>
        <taxon>Mucoromycota</taxon>
        <taxon>Mortierellomycotina</taxon>
        <taxon>Mortierellomycetes</taxon>
        <taxon>Mortierellales</taxon>
        <taxon>Mortierellaceae</taxon>
        <taxon>Linnemannia</taxon>
    </lineage>
</organism>
<feature type="domain" description="TtsA-like Glycoside hydrolase family 108" evidence="2">
    <location>
        <begin position="1"/>
        <end position="72"/>
    </location>
</feature>
<protein>
    <recommendedName>
        <fullName evidence="2">TtsA-like Glycoside hydrolase family 108 domain-containing protein</fullName>
    </recommendedName>
</protein>